<dbReference type="FunFam" id="2.10.25.10:FF:000472">
    <property type="entry name" value="Uncharacterized protein, isoform A"/>
    <property type="match status" value="3"/>
</dbReference>
<feature type="domain" description="Sushi" evidence="30">
    <location>
        <begin position="2028"/>
        <end position="2088"/>
    </location>
</feature>
<feature type="compositionally biased region" description="Basic and acidic residues" evidence="26">
    <location>
        <begin position="954"/>
        <end position="969"/>
    </location>
</feature>
<evidence type="ECO:0000313" key="33">
    <source>
        <dbReference type="Proteomes" id="UP001356427"/>
    </source>
</evidence>
<dbReference type="InterPro" id="IPR001304">
    <property type="entry name" value="C-type_lectin-like"/>
</dbReference>
<dbReference type="GO" id="GO:0033165">
    <property type="term" value="C:interphotoreceptor matrix"/>
    <property type="evidence" value="ECO:0007669"/>
    <property type="project" value="UniProtKB-SubCell"/>
</dbReference>
<keyword evidence="8" id="KW-0732">Signal</keyword>
<evidence type="ECO:0000256" key="14">
    <source>
        <dbReference type="ARBA" id="ARBA00023180"/>
    </source>
</evidence>
<feature type="compositionally biased region" description="Gly residues" evidence="26">
    <location>
        <begin position="594"/>
        <end position="604"/>
    </location>
</feature>
<evidence type="ECO:0000256" key="17">
    <source>
        <dbReference type="ARBA" id="ARBA00023319"/>
    </source>
</evidence>
<dbReference type="InterPro" id="IPR050691">
    <property type="entry name" value="Hyaluronan_bind_Proteoglycan"/>
</dbReference>
<feature type="domain" description="EGF-like" evidence="27">
    <location>
        <begin position="1302"/>
        <end position="1338"/>
    </location>
</feature>
<dbReference type="GO" id="GO:0001501">
    <property type="term" value="P:skeletal system development"/>
    <property type="evidence" value="ECO:0007669"/>
    <property type="project" value="TreeGrafter"/>
</dbReference>
<evidence type="ECO:0000313" key="32">
    <source>
        <dbReference type="EMBL" id="KAK6305104.1"/>
    </source>
</evidence>
<evidence type="ECO:0000256" key="24">
    <source>
        <dbReference type="PROSITE-ProRule" id="PRU00302"/>
    </source>
</evidence>
<feature type="compositionally biased region" description="Basic and acidic residues" evidence="26">
    <location>
        <begin position="1125"/>
        <end position="1150"/>
    </location>
</feature>
<feature type="disulfide bond" evidence="23">
    <location>
        <begin position="1577"/>
        <end position="1586"/>
    </location>
</feature>
<dbReference type="InterPro" id="IPR003006">
    <property type="entry name" value="Ig/MHC_CS"/>
</dbReference>
<dbReference type="Pfam" id="PF07686">
    <property type="entry name" value="V-set"/>
    <property type="match status" value="1"/>
</dbReference>
<evidence type="ECO:0000256" key="4">
    <source>
        <dbReference type="ARBA" id="ARBA00022525"/>
    </source>
</evidence>
<feature type="region of interest" description="Disordered" evidence="26">
    <location>
        <begin position="809"/>
        <end position="1245"/>
    </location>
</feature>
<evidence type="ECO:0000259" key="27">
    <source>
        <dbReference type="PROSITE" id="PS50026"/>
    </source>
</evidence>
<dbReference type="Gene3D" id="3.10.100.10">
    <property type="entry name" value="Mannose-Binding Protein A, subunit A"/>
    <property type="match status" value="3"/>
</dbReference>
<evidence type="ECO:0000256" key="1">
    <source>
        <dbReference type="ARBA" id="ARBA00004504"/>
    </source>
</evidence>
<evidence type="ECO:0000256" key="13">
    <source>
        <dbReference type="ARBA" id="ARBA00023157"/>
    </source>
</evidence>
<sequence length="2147" mass="237272">MPGGHEHTSSKETMETTLQETQGSVEMLHLRHLLWLVLLCCAFAEQDPSWRMKVEKAAPTSGSLAGRVVLPCHFSITPTSSNTPTTHTPTPSHIPTLTRRSTQGPEDQLRIKWTKLEGDGERVVLVSQGGGIKVEQGYKGRVSVPNHPQEEGDASLIVVHLRASDAGLYRCEVMHGMEDTQDTVHLNVSGVVFHYRSGSSRYTFSFPGAIEACRANGATIATAEQLTAAFEDGLDQCDAGWIADQTVRYPITKPRPGCMGDLNHRPGIRTYGLRDPKETYDVYCYVDKLHGEVFYAPIRYKLTLRQAKRVCERQGAVLASPGNLFAAWHGGLNRCDYGWLSDGSARYPISVPRPQCGGGLLGVRTLYQFPDQTGFPNPINRHGAFCFKGKEPEITTPGPVTTTATDRPHTTYHTGRPNLPGTTPTDRTDHTATDRTHTAVDNPHHTDRPHQTTADQDRSQHTGGPHDTAYTGTDRRYTATDRTHTTKDKYHSTDHKTTDKDRTTQIGDRTTDRTTDQNTDFSVGTTQFPEYDGDAFVLDLTKVESLPSVGDSLLPLQLPPLPTIRSKPTHPHLDIIQGGDLEGDKEEGEVQTGSGRGESSGSGEGSSSDGESEGKDQGVVTPTHGFMVGTGLGSDPSRPGQPGYPGRPRGYPGSVTPEHGHPGGDRVTEQQPAVVYKEEEGKSYRTTTHSQPGATESYGMDQSVAIHKKALPTKPPFHLIIVNVHDRNQSVEHILQILGQPLGGNGDFQSPLIPAFPVTQSEAIHGSEDSDGIHPIPLPPTLSIINGKHQQEARGDQFETATPVHGELGGEMEQEEEEKSPTPFDYDAIHTGETSESTAIDTDRDTKRHTAKDTGRDRTGKTESSKGTTTTSRDTSPVSSPVLASSPGSPHTSPDGIAPYEDMEGSGGRTQEGSAEDTRPTPASDSQSGVVTDETEIGGAESVTRTPSHPLSAHTKDTNTIDTYTKDTHTPSQTEAGDFEGSTSAEEEGSAQEVYPPEDPRYTSPGSPGAIEAPLVGPGVDGQVTVTPKLGTRPGARPGTRPTQAGVTVGDHTGHHTDSSTQPRDHSHQPATQDKDLSTHTKDQTRYPSTDWMDQTTQQTKQDRNHSTDTKDHSKYPATQTTQRPTHDRDTTKNQTTHDRDHSTHTKDQTKQPSDPRFPTTHHKDQTSHSTTDQKTPQHLNQTHTPPAHPSTSLPAHPSHPIPDWALTPQDPLPEGEEFVDYDRVIGPPLPEAGPPVPDERQSTYQPETGTDYYIEAQFVDVRGLQQCTVNVCLNEASCYQRGSASICVCEPGYIGQHCETDVDECQSNPCRNGATCIDGVNSFTCVCLPSYTGQLCEQDWMDQTTQQTIQDRNHSTDTKDHSKYPATQTTQRPTHDRDTTKNQTTHDRDHSTHTKDQTKQPSDPRFPTTHHKDQTSHSTTDQKTPQHLNQTHTPPAHPSTSLPAHPSHPIPDWALTPQDPLPEGEEFVDYDRVIGPPLPEAGPPVPDERQSTYQPETGTDYYIEAQFVDVRGLQQCTVNVCLNEASCYQRGSASICVCEPGYIGQHCETDVDECQSNPCRNGATCIDGVNSFTCVCLPSYTGQLCEQGTRPGARPGTRPGARPTQAGVTVGDHTGHHTDSSTQPRDHSHQPATQVKDLSTHTKDQTRYPSTDWMDQTTQQTIQDRNHSTDTKDHSKYPATQTTQRPTHDRDTTKNQTTHDRDHSTHTKDQTKQPSDPRFPTTHHKDQTSHSTTDQKTPQHLNQTHTPPAHPSTSLPAHPSHPIPDWTQTPLPEGEEFVDNDGAIGPPLPEAGPPVPDEPQSTYQPETGTDYYIEAQFVDVRGLQHCTVNVCLNEASCYQRGSSSICVCEPGYTGQRCETDVDECQSNPCRNGATCMDGVNSFTCVCLPSYTGQLCEQDTEVCEYGWQKFQSQCYKYITHRRTWDAAERECRLQGAHLVSVLSQEEQLYVNGLGHDYQWIGLNDKMFERDFRWTDGNIMQYEHWRPNQPDSFFQSGEDCVVMIWHEGGQWNDIPCNYHLTFTCKKGTVSCSQPPVVEDACVFGSMKPRYEINTLVRYHCKNGFIQRHPPTIRCRDNGQWDSPKITCMSPATYQKSFASRKRTDNHNHNQNQYNHNTHNQNHDQYNYQNQQYNSQNNQDQQKNYNQKL</sequence>
<dbReference type="InterPro" id="IPR000152">
    <property type="entry name" value="EGF-type_Asp/Asn_hydroxyl_site"/>
</dbReference>
<dbReference type="FunFam" id="3.10.100.10:FF:000011">
    <property type="entry name" value="Aggrecan core protein"/>
    <property type="match status" value="1"/>
</dbReference>
<dbReference type="FunFam" id="3.10.100.10:FF:000002">
    <property type="entry name" value="Hyaluronan proteoglycan link protein 1"/>
    <property type="match status" value="1"/>
</dbReference>
<dbReference type="SMART" id="SM00034">
    <property type="entry name" value="CLECT"/>
    <property type="match status" value="1"/>
</dbReference>
<keyword evidence="17" id="KW-0393">Immunoglobulin domain</keyword>
<feature type="disulfide bond" evidence="23">
    <location>
        <begin position="1887"/>
        <end position="1896"/>
    </location>
</feature>
<evidence type="ECO:0000259" key="29">
    <source>
        <dbReference type="PROSITE" id="PS50835"/>
    </source>
</evidence>
<dbReference type="FunFam" id="2.10.70.10:FF:000003">
    <property type="entry name" value="Versican core protein"/>
    <property type="match status" value="1"/>
</dbReference>
<evidence type="ECO:0000256" key="11">
    <source>
        <dbReference type="ARBA" id="ARBA00022837"/>
    </source>
</evidence>
<dbReference type="SMART" id="SM00406">
    <property type="entry name" value="IGv"/>
    <property type="match status" value="1"/>
</dbReference>
<feature type="compositionally biased region" description="Low complexity" evidence="26">
    <location>
        <begin position="865"/>
        <end position="890"/>
    </location>
</feature>
<dbReference type="GO" id="GO:0001750">
    <property type="term" value="C:photoreceptor outer segment"/>
    <property type="evidence" value="ECO:0007669"/>
    <property type="project" value="UniProtKB-SubCell"/>
</dbReference>
<feature type="compositionally biased region" description="Basic and acidic residues" evidence="26">
    <location>
        <begin position="1665"/>
        <end position="1677"/>
    </location>
</feature>
<evidence type="ECO:0000256" key="7">
    <source>
        <dbReference type="ARBA" id="ARBA00022659"/>
    </source>
</evidence>
<dbReference type="GO" id="GO:0002052">
    <property type="term" value="P:positive regulation of neuroblast proliferation"/>
    <property type="evidence" value="ECO:0007669"/>
    <property type="project" value="TreeGrafter"/>
</dbReference>
<dbReference type="SMART" id="SM00445">
    <property type="entry name" value="LINK"/>
    <property type="match status" value="2"/>
</dbReference>
<dbReference type="PROSITE" id="PS50923">
    <property type="entry name" value="SUSHI"/>
    <property type="match status" value="1"/>
</dbReference>
<dbReference type="InterPro" id="IPR018378">
    <property type="entry name" value="C-type_lectin_CS"/>
</dbReference>
<dbReference type="Pfam" id="PF00008">
    <property type="entry name" value="EGF"/>
    <property type="match status" value="3"/>
</dbReference>
<dbReference type="SMART" id="SM00409">
    <property type="entry name" value="IG"/>
    <property type="match status" value="1"/>
</dbReference>
<dbReference type="PROSITE" id="PS00290">
    <property type="entry name" value="IG_MHC"/>
    <property type="match status" value="1"/>
</dbReference>
<feature type="compositionally biased region" description="Basic and acidic residues" evidence="26">
    <location>
        <begin position="1101"/>
        <end position="1115"/>
    </location>
</feature>
<keyword evidence="16" id="KW-0373">Hyaluronic acid</keyword>
<dbReference type="PROSITE" id="PS01241">
    <property type="entry name" value="LINK_1"/>
    <property type="match status" value="2"/>
</dbReference>
<dbReference type="GO" id="GO:0030246">
    <property type="term" value="F:carbohydrate binding"/>
    <property type="evidence" value="ECO:0007669"/>
    <property type="project" value="UniProtKB-KW"/>
</dbReference>
<feature type="domain" description="C-type lectin" evidence="28">
    <location>
        <begin position="1910"/>
        <end position="2024"/>
    </location>
</feature>
<evidence type="ECO:0000259" key="31">
    <source>
        <dbReference type="PROSITE" id="PS50963"/>
    </source>
</evidence>
<dbReference type="InterPro" id="IPR003599">
    <property type="entry name" value="Ig_sub"/>
</dbReference>
<feature type="compositionally biased region" description="Polar residues" evidence="26">
    <location>
        <begin position="1168"/>
        <end position="1194"/>
    </location>
</feature>
<dbReference type="PRINTS" id="PR01265">
    <property type="entry name" value="LINKMODULE"/>
</dbReference>
<dbReference type="GO" id="GO:0005509">
    <property type="term" value="F:calcium ion binding"/>
    <property type="evidence" value="ECO:0007669"/>
    <property type="project" value="InterPro"/>
</dbReference>
<dbReference type="InterPro" id="IPR013783">
    <property type="entry name" value="Ig-like_fold"/>
</dbReference>
<dbReference type="PROSITE" id="PS50041">
    <property type="entry name" value="C_TYPE_LECTIN_2"/>
    <property type="match status" value="1"/>
</dbReference>
<feature type="compositionally biased region" description="Basic and acidic residues" evidence="26">
    <location>
        <begin position="658"/>
        <end position="667"/>
    </location>
</feature>
<feature type="disulfide bond" evidence="25">
    <location>
        <begin position="335"/>
        <end position="356"/>
    </location>
</feature>
<feature type="region of interest" description="Disordered" evidence="26">
    <location>
        <begin position="2097"/>
        <end position="2122"/>
    </location>
</feature>
<feature type="domain" description="Link" evidence="31">
    <location>
        <begin position="289"/>
        <end position="388"/>
    </location>
</feature>
<evidence type="ECO:0000256" key="26">
    <source>
        <dbReference type="SAM" id="MobiDB-lite"/>
    </source>
</evidence>
<dbReference type="GO" id="GO:0060218">
    <property type="term" value="P:hematopoietic stem cell differentiation"/>
    <property type="evidence" value="ECO:0007669"/>
    <property type="project" value="UniProtKB-ARBA"/>
</dbReference>
<dbReference type="InterPro" id="IPR018097">
    <property type="entry name" value="EGF_Ca-bd_CS"/>
</dbReference>
<keyword evidence="12" id="KW-0654">Proteoglycan</keyword>
<dbReference type="InterPro" id="IPR036179">
    <property type="entry name" value="Ig-like_dom_sf"/>
</dbReference>
<keyword evidence="5" id="KW-0272">Extracellular matrix</keyword>
<dbReference type="Pfam" id="PF00059">
    <property type="entry name" value="Lectin_C"/>
    <property type="match status" value="1"/>
</dbReference>
<evidence type="ECO:0000256" key="15">
    <source>
        <dbReference type="ARBA" id="ARBA00023273"/>
    </source>
</evidence>
<feature type="disulfide bond" evidence="25">
    <location>
        <begin position="237"/>
        <end position="258"/>
    </location>
</feature>
<feature type="region of interest" description="Disordered" evidence="26">
    <location>
        <begin position="390"/>
        <end position="526"/>
    </location>
</feature>
<dbReference type="GO" id="GO:0005615">
    <property type="term" value="C:extracellular space"/>
    <property type="evidence" value="ECO:0007669"/>
    <property type="project" value="TreeGrafter"/>
</dbReference>
<dbReference type="SUPFAM" id="SSF57196">
    <property type="entry name" value="EGF/Laminin"/>
    <property type="match status" value="5"/>
</dbReference>
<feature type="region of interest" description="Disordered" evidence="26">
    <location>
        <begin position="561"/>
        <end position="667"/>
    </location>
</feature>
<feature type="compositionally biased region" description="Pro residues" evidence="26">
    <location>
        <begin position="1477"/>
        <end position="1486"/>
    </location>
</feature>
<dbReference type="PROSITE" id="PS00022">
    <property type="entry name" value="EGF_1"/>
    <property type="match status" value="6"/>
</dbReference>
<feature type="domain" description="Link" evidence="31">
    <location>
        <begin position="191"/>
        <end position="286"/>
    </location>
</feature>
<dbReference type="GO" id="GO:1901222">
    <property type="term" value="P:regulation of non-canonical NF-kappaB signal transduction"/>
    <property type="evidence" value="ECO:0007669"/>
    <property type="project" value="UniProtKB-ARBA"/>
</dbReference>
<dbReference type="GO" id="GO:0072534">
    <property type="term" value="C:perineuronal net"/>
    <property type="evidence" value="ECO:0007669"/>
    <property type="project" value="TreeGrafter"/>
</dbReference>
<feature type="compositionally biased region" description="Polar residues" evidence="26">
    <location>
        <begin position="921"/>
        <end position="930"/>
    </location>
</feature>
<feature type="domain" description="EGF-like" evidence="27">
    <location>
        <begin position="1551"/>
        <end position="1587"/>
    </location>
</feature>
<feature type="region of interest" description="Disordered" evidence="26">
    <location>
        <begin position="79"/>
        <end position="106"/>
    </location>
</feature>
<dbReference type="PANTHER" id="PTHR22804">
    <property type="entry name" value="AGGRECAN/VERSICAN PROTEOGLYCAN"/>
    <property type="match status" value="1"/>
</dbReference>
<gene>
    <name evidence="32" type="ORF">J4Q44_G00238840</name>
</gene>
<dbReference type="PANTHER" id="PTHR22804:SF6">
    <property type="entry name" value="VERSICAN CORE PROTEIN"/>
    <property type="match status" value="1"/>
</dbReference>
<feature type="domain" description="EGF-like" evidence="27">
    <location>
        <begin position="1823"/>
        <end position="1859"/>
    </location>
</feature>
<feature type="compositionally biased region" description="Basic and acidic residues" evidence="26">
    <location>
        <begin position="1352"/>
        <end position="1364"/>
    </location>
</feature>
<dbReference type="SUPFAM" id="SSF56436">
    <property type="entry name" value="C-type lectin-like"/>
    <property type="match status" value="3"/>
</dbReference>
<dbReference type="CDD" id="cd03517">
    <property type="entry name" value="Link_domain_CSPGs_modules_1_3"/>
    <property type="match status" value="1"/>
</dbReference>
<dbReference type="InterPro" id="IPR000436">
    <property type="entry name" value="Sushi_SCR_CCP_dom"/>
</dbReference>
<keyword evidence="7 24" id="KW-0768">Sushi</keyword>
<evidence type="ECO:0000256" key="19">
    <source>
        <dbReference type="ARBA" id="ARBA00044099"/>
    </source>
</evidence>
<keyword evidence="9" id="KW-0430">Lectin</keyword>
<feature type="compositionally biased region" description="Low complexity" evidence="26">
    <location>
        <begin position="2107"/>
        <end position="2122"/>
    </location>
</feature>
<feature type="compositionally biased region" description="Basic and acidic residues" evidence="26">
    <location>
        <begin position="1614"/>
        <end position="1630"/>
    </location>
</feature>
<keyword evidence="15" id="KW-0966">Cell projection</keyword>
<feature type="compositionally biased region" description="Polar residues" evidence="26">
    <location>
        <begin position="1086"/>
        <end position="1100"/>
    </location>
</feature>
<feature type="compositionally biased region" description="Basic and acidic residues" evidence="26">
    <location>
        <begin position="1052"/>
        <end position="1085"/>
    </location>
</feature>
<dbReference type="EMBL" id="JAGTTL010000022">
    <property type="protein sequence ID" value="KAK6305104.1"/>
    <property type="molecule type" value="Genomic_DNA"/>
</dbReference>
<dbReference type="CDD" id="cd03520">
    <property type="entry name" value="Link_domain_CSPGs_modules_2_4"/>
    <property type="match status" value="1"/>
</dbReference>
<comment type="similarity">
    <text evidence="3">Belongs to the aggrecan/versican proteoglycan family.</text>
</comment>
<feature type="domain" description="Ig-like" evidence="29">
    <location>
        <begin position="48"/>
        <end position="189"/>
    </location>
</feature>
<feature type="disulfide bond" evidence="23">
    <location>
        <begin position="1328"/>
        <end position="1337"/>
    </location>
</feature>
<comment type="caution">
    <text evidence="23">Lacks conserved residue(s) required for the propagation of feature annotation.</text>
</comment>
<feature type="disulfide bond" evidence="24">
    <location>
        <begin position="2059"/>
        <end position="2086"/>
    </location>
</feature>
<dbReference type="PROSITE" id="PS50963">
    <property type="entry name" value="LINK_2"/>
    <property type="match status" value="2"/>
</dbReference>
<dbReference type="PROSITE" id="PS00010">
    <property type="entry name" value="ASX_HYDROXYL"/>
    <property type="match status" value="3"/>
</dbReference>
<keyword evidence="14" id="KW-0325">Glycoprotein</keyword>
<evidence type="ECO:0000256" key="5">
    <source>
        <dbReference type="ARBA" id="ARBA00022530"/>
    </source>
</evidence>
<dbReference type="SMART" id="SM00181">
    <property type="entry name" value="EGF"/>
    <property type="match status" value="6"/>
</dbReference>
<keyword evidence="4" id="KW-0964">Secreted</keyword>
<feature type="domain" description="EGF-like" evidence="27">
    <location>
        <begin position="1861"/>
        <end position="1897"/>
    </location>
</feature>
<dbReference type="Proteomes" id="UP001356427">
    <property type="component" value="Unassembled WGS sequence"/>
</dbReference>
<feature type="compositionally biased region" description="Pro residues" evidence="26">
    <location>
        <begin position="1228"/>
        <end position="1237"/>
    </location>
</feature>
<dbReference type="GO" id="GO:0007155">
    <property type="term" value="P:cell adhesion"/>
    <property type="evidence" value="ECO:0007669"/>
    <property type="project" value="InterPro"/>
</dbReference>
<feature type="region of interest" description="Disordered" evidence="26">
    <location>
        <begin position="1588"/>
        <end position="1807"/>
    </location>
</feature>
<evidence type="ECO:0000256" key="20">
    <source>
        <dbReference type="ARBA" id="ARBA00044230"/>
    </source>
</evidence>
<feature type="compositionally biased region" description="Pro residues" evidence="26">
    <location>
        <begin position="1787"/>
        <end position="1798"/>
    </location>
</feature>
<feature type="disulfide bond" evidence="23">
    <location>
        <begin position="1539"/>
        <end position="1548"/>
    </location>
</feature>
<dbReference type="InterPro" id="IPR035976">
    <property type="entry name" value="Sushi/SCR/CCP_sf"/>
</dbReference>
<feature type="domain" description="EGF-like" evidence="27">
    <location>
        <begin position="1264"/>
        <end position="1300"/>
    </location>
</feature>
<evidence type="ECO:0000256" key="6">
    <source>
        <dbReference type="ARBA" id="ARBA00022536"/>
    </source>
</evidence>
<feature type="compositionally biased region" description="Polar residues" evidence="26">
    <location>
        <begin position="1730"/>
        <end position="1756"/>
    </location>
</feature>
<dbReference type="PROSITE" id="PS50026">
    <property type="entry name" value="EGF_3"/>
    <property type="match status" value="6"/>
</dbReference>
<dbReference type="PROSITE" id="PS01187">
    <property type="entry name" value="EGF_CA"/>
    <property type="match status" value="3"/>
</dbReference>
<dbReference type="GO" id="GO:0007417">
    <property type="term" value="P:central nervous system development"/>
    <property type="evidence" value="ECO:0007669"/>
    <property type="project" value="TreeGrafter"/>
</dbReference>
<dbReference type="Pfam" id="PF00193">
    <property type="entry name" value="Xlink"/>
    <property type="match status" value="2"/>
</dbReference>
<protein>
    <recommendedName>
        <fullName evidence="19">Versican core protein</fullName>
    </recommendedName>
    <alternativeName>
        <fullName evidence="20">Chondroitin sulfate proteoglycan core protein 2</fullName>
    </alternativeName>
    <alternativeName>
        <fullName evidence="21">Large fibroblast proteoglycan</fullName>
    </alternativeName>
    <alternativeName>
        <fullName evidence="22">PG-M</fullName>
    </alternativeName>
</protein>
<evidence type="ECO:0000256" key="16">
    <source>
        <dbReference type="ARBA" id="ARBA00023290"/>
    </source>
</evidence>
<evidence type="ECO:0000256" key="18">
    <source>
        <dbReference type="ARBA" id="ARBA00043896"/>
    </source>
</evidence>
<dbReference type="InterPro" id="IPR000742">
    <property type="entry name" value="EGF"/>
</dbReference>
<dbReference type="InterPro" id="IPR007110">
    <property type="entry name" value="Ig-like_dom"/>
</dbReference>
<keyword evidence="6 23" id="KW-0245">EGF-like domain</keyword>
<dbReference type="PROSITE" id="PS00615">
    <property type="entry name" value="C_TYPE_LECTIN_1"/>
    <property type="match status" value="1"/>
</dbReference>
<dbReference type="GO" id="GO:0005540">
    <property type="term" value="F:hyaluronic acid binding"/>
    <property type="evidence" value="ECO:0007669"/>
    <property type="project" value="UniProtKB-KW"/>
</dbReference>
<keyword evidence="13 23" id="KW-1015">Disulfide bond</keyword>
<feature type="compositionally biased region" description="Polar residues" evidence="26">
    <location>
        <begin position="1648"/>
        <end position="1664"/>
    </location>
</feature>
<dbReference type="Gene3D" id="2.60.40.10">
    <property type="entry name" value="Immunoglobulins"/>
    <property type="match status" value="1"/>
</dbReference>
<feature type="compositionally biased region" description="Low complexity" evidence="26">
    <location>
        <begin position="636"/>
        <end position="654"/>
    </location>
</feature>
<dbReference type="InterPro" id="IPR001881">
    <property type="entry name" value="EGF-like_Ca-bd_dom"/>
</dbReference>
<dbReference type="PROSITE" id="PS50835">
    <property type="entry name" value="IG_LIKE"/>
    <property type="match status" value="1"/>
</dbReference>
<feature type="compositionally biased region" description="Basic and acidic residues" evidence="26">
    <location>
        <begin position="426"/>
        <end position="460"/>
    </location>
</feature>
<evidence type="ECO:0000256" key="23">
    <source>
        <dbReference type="PROSITE-ProRule" id="PRU00076"/>
    </source>
</evidence>
<feature type="disulfide bond" evidence="24">
    <location>
        <begin position="2030"/>
        <end position="2073"/>
    </location>
</feature>
<feature type="compositionally biased region" description="Basic and acidic residues" evidence="26">
    <location>
        <begin position="841"/>
        <end position="864"/>
    </location>
</feature>
<proteinExistence type="inferred from homology"/>
<dbReference type="Pfam" id="PF00084">
    <property type="entry name" value="Sushi"/>
    <property type="match status" value="1"/>
</dbReference>
<feature type="compositionally biased region" description="Basic and acidic residues" evidence="26">
    <location>
        <begin position="1374"/>
        <end position="1399"/>
    </location>
</feature>
<evidence type="ECO:0000256" key="3">
    <source>
        <dbReference type="ARBA" id="ARBA00006838"/>
    </source>
</evidence>
<feature type="compositionally biased region" description="Basic and acidic residues" evidence="26">
    <location>
        <begin position="473"/>
        <end position="515"/>
    </location>
</feature>
<organism evidence="32 33">
    <name type="scientific">Coregonus suidteri</name>
    <dbReference type="NCBI Taxonomy" id="861788"/>
    <lineage>
        <taxon>Eukaryota</taxon>
        <taxon>Metazoa</taxon>
        <taxon>Chordata</taxon>
        <taxon>Craniata</taxon>
        <taxon>Vertebrata</taxon>
        <taxon>Euteleostomi</taxon>
        <taxon>Actinopterygii</taxon>
        <taxon>Neopterygii</taxon>
        <taxon>Teleostei</taxon>
        <taxon>Protacanthopterygii</taxon>
        <taxon>Salmoniformes</taxon>
        <taxon>Salmonidae</taxon>
        <taxon>Coregoninae</taxon>
        <taxon>Coregonus</taxon>
    </lineage>
</organism>
<comment type="subcellular location">
    <subcellularLocation>
        <location evidence="1">Cell projection</location>
        <location evidence="1">Cilium</location>
        <location evidence="1">Photoreceptor outer segment</location>
    </subcellularLocation>
    <subcellularLocation>
        <location evidence="2">Secreted</location>
        <location evidence="2">Extracellular space</location>
        <location evidence="2">Extracellular matrix</location>
        <location evidence="2">Interphotoreceptor matrix</location>
    </subcellularLocation>
</comment>
<evidence type="ECO:0000256" key="21">
    <source>
        <dbReference type="ARBA" id="ARBA00044263"/>
    </source>
</evidence>
<dbReference type="SUPFAM" id="SSF48726">
    <property type="entry name" value="Immunoglobulin"/>
    <property type="match status" value="1"/>
</dbReference>
<feature type="disulfide bond" evidence="23">
    <location>
        <begin position="1849"/>
        <end position="1858"/>
    </location>
</feature>
<dbReference type="GO" id="GO:0016020">
    <property type="term" value="C:membrane"/>
    <property type="evidence" value="ECO:0007669"/>
    <property type="project" value="UniProtKB-ARBA"/>
</dbReference>
<evidence type="ECO:0000256" key="10">
    <source>
        <dbReference type="ARBA" id="ARBA00022737"/>
    </source>
</evidence>
<comment type="caution">
    <text evidence="32">The sequence shown here is derived from an EMBL/GenBank/DDBJ whole genome shotgun (WGS) entry which is preliminary data.</text>
</comment>
<feature type="region of interest" description="Disordered" evidence="26">
    <location>
        <begin position="1348"/>
        <end position="1494"/>
    </location>
</feature>
<dbReference type="InterPro" id="IPR013106">
    <property type="entry name" value="Ig_V-set"/>
</dbReference>
<dbReference type="Gene3D" id="2.10.70.10">
    <property type="entry name" value="Complement Module, domain 1"/>
    <property type="match status" value="1"/>
</dbReference>
<evidence type="ECO:0000256" key="12">
    <source>
        <dbReference type="ARBA" id="ARBA00022974"/>
    </source>
</evidence>
<dbReference type="GO" id="GO:0045202">
    <property type="term" value="C:synapse"/>
    <property type="evidence" value="ECO:0007669"/>
    <property type="project" value="TreeGrafter"/>
</dbReference>
<evidence type="ECO:0000259" key="30">
    <source>
        <dbReference type="PROSITE" id="PS50923"/>
    </source>
</evidence>
<evidence type="ECO:0000256" key="2">
    <source>
        <dbReference type="ARBA" id="ARBA00004593"/>
    </source>
</evidence>
<keyword evidence="33" id="KW-1185">Reference proteome</keyword>
<dbReference type="SMART" id="SM00179">
    <property type="entry name" value="EGF_CA"/>
    <property type="match status" value="4"/>
</dbReference>
<dbReference type="InterPro" id="IPR016187">
    <property type="entry name" value="CTDL_fold"/>
</dbReference>
<dbReference type="CDD" id="cd00054">
    <property type="entry name" value="EGF_CA"/>
    <property type="match status" value="6"/>
</dbReference>
<accession>A0AAN8QGN4</accession>
<dbReference type="Gene3D" id="2.10.25.10">
    <property type="entry name" value="Laminin"/>
    <property type="match status" value="6"/>
</dbReference>
<evidence type="ECO:0000259" key="28">
    <source>
        <dbReference type="PROSITE" id="PS50041"/>
    </source>
</evidence>
<evidence type="ECO:0000256" key="9">
    <source>
        <dbReference type="ARBA" id="ARBA00022734"/>
    </source>
</evidence>
<dbReference type="GO" id="GO:0010001">
    <property type="term" value="P:glial cell differentiation"/>
    <property type="evidence" value="ECO:0007669"/>
    <property type="project" value="TreeGrafter"/>
</dbReference>
<feature type="compositionally biased region" description="Low complexity" evidence="26">
    <location>
        <begin position="394"/>
        <end position="405"/>
    </location>
</feature>
<keyword evidence="11" id="KW-0106">Calcium</keyword>
<keyword evidence="10" id="KW-0677">Repeat</keyword>
<reference evidence="32 33" key="1">
    <citation type="submission" date="2021-04" db="EMBL/GenBank/DDBJ databases">
        <authorList>
            <person name="De Guttry C."/>
            <person name="Zahm M."/>
            <person name="Klopp C."/>
            <person name="Cabau C."/>
            <person name="Louis A."/>
            <person name="Berthelot C."/>
            <person name="Parey E."/>
            <person name="Roest Crollius H."/>
            <person name="Montfort J."/>
            <person name="Robinson-Rechavi M."/>
            <person name="Bucao C."/>
            <person name="Bouchez O."/>
            <person name="Gislard M."/>
            <person name="Lluch J."/>
            <person name="Milhes M."/>
            <person name="Lampietro C."/>
            <person name="Lopez Roques C."/>
            <person name="Donnadieu C."/>
            <person name="Braasch I."/>
            <person name="Desvignes T."/>
            <person name="Postlethwait J."/>
            <person name="Bobe J."/>
            <person name="Wedekind C."/>
            <person name="Guiguen Y."/>
        </authorList>
    </citation>
    <scope>NUCLEOTIDE SEQUENCE [LARGE SCALE GENOMIC DNA]</scope>
    <source>
        <strain evidence="32">Cs_M1</strain>
        <tissue evidence="32">Blood</tissue>
    </source>
</reference>
<dbReference type="InterPro" id="IPR000538">
    <property type="entry name" value="Link_dom"/>
</dbReference>
<comment type="function">
    <text evidence="18">May play a role in intercellular signaling and in connecting cells with the extracellular matrix. May take part in the regulation of cell motility, growth and differentiation. Binds hyaluronic acid.</text>
</comment>
<dbReference type="SUPFAM" id="SSF57535">
    <property type="entry name" value="Complement control module/SCR domain"/>
    <property type="match status" value="1"/>
</dbReference>
<dbReference type="PROSITE" id="PS01186">
    <property type="entry name" value="EGF_2"/>
    <property type="match status" value="3"/>
</dbReference>
<evidence type="ECO:0000256" key="22">
    <source>
        <dbReference type="ARBA" id="ARBA00044266"/>
    </source>
</evidence>
<evidence type="ECO:0000256" key="8">
    <source>
        <dbReference type="ARBA" id="ARBA00022729"/>
    </source>
</evidence>
<dbReference type="InterPro" id="IPR016186">
    <property type="entry name" value="C-type_lectin-like/link_sf"/>
</dbReference>
<feature type="domain" description="EGF-like" evidence="27">
    <location>
        <begin position="1513"/>
        <end position="1549"/>
    </location>
</feature>
<feature type="compositionally biased region" description="Low complexity" evidence="26">
    <location>
        <begin position="79"/>
        <end position="96"/>
    </location>
</feature>
<dbReference type="SMART" id="SM00032">
    <property type="entry name" value="CCP"/>
    <property type="match status" value="1"/>
</dbReference>
<feature type="compositionally biased region" description="Basic and acidic residues" evidence="26">
    <location>
        <begin position="1687"/>
        <end position="1712"/>
    </location>
</feature>
<evidence type="ECO:0000256" key="25">
    <source>
        <dbReference type="PROSITE-ProRule" id="PRU00323"/>
    </source>
</evidence>
<feature type="compositionally biased region" description="Polar residues" evidence="26">
    <location>
        <begin position="1417"/>
        <end position="1443"/>
    </location>
</feature>
<name>A0AAN8QGN4_9TELE</name>
<dbReference type="FunFam" id="3.10.100.10:FF:000003">
    <property type="entry name" value="Versican core protein"/>
    <property type="match status" value="1"/>
</dbReference>
<feature type="disulfide bond" evidence="23">
    <location>
        <begin position="1290"/>
        <end position="1299"/>
    </location>
</feature>
<dbReference type="CDD" id="cd00033">
    <property type="entry name" value="CCP"/>
    <property type="match status" value="1"/>
</dbReference>